<dbReference type="EC" id="2.3.1.-" evidence="3"/>
<dbReference type="HOGENOM" id="CLU_060336_0_0_1"/>
<dbReference type="InterPro" id="IPR013652">
    <property type="entry name" value="Glycine_N-acyltransferase_C"/>
</dbReference>
<dbReference type="SUPFAM" id="SSF55729">
    <property type="entry name" value="Acyl-CoA N-acyltransferases (Nat)"/>
    <property type="match status" value="1"/>
</dbReference>
<name>M3XMM6_MUSPF</name>
<dbReference type="eggNOG" id="ENOG502QVT5">
    <property type="taxonomic scope" value="Eukaryota"/>
</dbReference>
<gene>
    <name evidence="7" type="primary">GLYATL2</name>
</gene>
<dbReference type="InterPro" id="IPR010313">
    <property type="entry name" value="Glycine_N-acyltransferase"/>
</dbReference>
<accession>M3XMM6</accession>
<dbReference type="PANTHER" id="PTHR15298">
    <property type="entry name" value="L-COA N-ACYLTRANSFERASE-RELATED"/>
    <property type="match status" value="1"/>
</dbReference>
<feature type="region of interest" description="Disordered" evidence="4">
    <location>
        <begin position="135"/>
        <end position="156"/>
    </location>
</feature>
<feature type="domain" description="Glycine N-acyltransferase N-terminal" evidence="5">
    <location>
        <begin position="3"/>
        <end position="203"/>
    </location>
</feature>
<evidence type="ECO:0000313" key="7">
    <source>
        <dbReference type="Ensembl" id="ENSMPUP00000000326.1"/>
    </source>
</evidence>
<dbReference type="EMBL" id="AEYP01091657">
    <property type="status" value="NOT_ANNOTATED_CDS"/>
    <property type="molecule type" value="Genomic_DNA"/>
</dbReference>
<reference evidence="7" key="1">
    <citation type="submission" date="2024-06" db="UniProtKB">
        <authorList>
            <consortium name="Ensembl"/>
        </authorList>
    </citation>
    <scope>IDENTIFICATION</scope>
</reference>
<dbReference type="GO" id="GO:0051793">
    <property type="term" value="P:medium-chain fatty acid catabolic process"/>
    <property type="evidence" value="ECO:0007669"/>
    <property type="project" value="Ensembl"/>
</dbReference>
<evidence type="ECO:0000256" key="2">
    <source>
        <dbReference type="ARBA" id="ARBA00023315"/>
    </source>
</evidence>
<feature type="domain" description="Glycine N-acyltransferase C-terminal" evidence="6">
    <location>
        <begin position="205"/>
        <end position="288"/>
    </location>
</feature>
<dbReference type="AlphaFoldDB" id="M3XMM6"/>
<evidence type="ECO:0000256" key="3">
    <source>
        <dbReference type="RuleBase" id="RU368002"/>
    </source>
</evidence>
<dbReference type="GeneTree" id="ENSGT00950000183133"/>
<keyword evidence="1 3" id="KW-0808">Transferase</keyword>
<dbReference type="STRING" id="9669.ENSMPUP00000000326"/>
<dbReference type="GO" id="GO:0005739">
    <property type="term" value="C:mitochondrion"/>
    <property type="evidence" value="ECO:0007669"/>
    <property type="project" value="InterPro"/>
</dbReference>
<evidence type="ECO:0000259" key="5">
    <source>
        <dbReference type="Pfam" id="PF06021"/>
    </source>
</evidence>
<dbReference type="OMA" id="GLINEHW"/>
<dbReference type="Gene3D" id="3.40.630.30">
    <property type="match status" value="1"/>
</dbReference>
<comment type="similarity">
    <text evidence="3">Belongs to the glycine N-acyltransferase family.</text>
</comment>
<dbReference type="InterPro" id="IPR015938">
    <property type="entry name" value="Glycine_N-acyltransferase_N"/>
</dbReference>
<evidence type="ECO:0000259" key="6">
    <source>
        <dbReference type="Pfam" id="PF08444"/>
    </source>
</evidence>
<dbReference type="GO" id="GO:1903965">
    <property type="term" value="P:monounsaturated fatty acid catabolic process"/>
    <property type="evidence" value="ECO:0007669"/>
    <property type="project" value="Ensembl"/>
</dbReference>
<organism evidence="7">
    <name type="scientific">Mustela putorius furo</name>
    <name type="common">European domestic ferret</name>
    <name type="synonym">Mustela furo</name>
    <dbReference type="NCBI Taxonomy" id="9669"/>
    <lineage>
        <taxon>Eukaryota</taxon>
        <taxon>Metazoa</taxon>
        <taxon>Chordata</taxon>
        <taxon>Craniata</taxon>
        <taxon>Vertebrata</taxon>
        <taxon>Euteleostomi</taxon>
        <taxon>Mammalia</taxon>
        <taxon>Eutheria</taxon>
        <taxon>Laurasiatheria</taxon>
        <taxon>Carnivora</taxon>
        <taxon>Caniformia</taxon>
        <taxon>Musteloidea</taxon>
        <taxon>Mustelidae</taxon>
        <taxon>Mustelinae</taxon>
        <taxon>Mustela</taxon>
    </lineage>
</organism>
<dbReference type="Pfam" id="PF06021">
    <property type="entry name" value="Gly_acyl_tr_N"/>
    <property type="match status" value="1"/>
</dbReference>
<proteinExistence type="inferred from homology"/>
<keyword evidence="2 3" id="KW-0012">Acyltransferase</keyword>
<dbReference type="Pfam" id="PF08444">
    <property type="entry name" value="Gly_acyl_tr_C"/>
    <property type="match status" value="1"/>
</dbReference>
<dbReference type="PANTHER" id="PTHR15298:SF4">
    <property type="entry name" value="GLYCINE N-ACYLTRANSFERASE-LIKE PROTEIN 2"/>
    <property type="match status" value="1"/>
</dbReference>
<dbReference type="InterPro" id="IPR016181">
    <property type="entry name" value="Acyl_CoA_acyltransferase"/>
</dbReference>
<sequence>TSVLHEPQKLQIQYESLEKSIPGSLKVYYEVGEKSSFNMEVLVDTWPDYQMVITWHRKEEMKDDLDRYTNTYHIFTKAPDKLEEVLACPQVISWEQTFQIQGCQVNVGAAIRKISAAKSVQEDHLKTTLIMTEIPENPRHQDSSTSSTHRGCDSDSADEKTQSQIICPNILDASHVGPVNDQWNFGKNERSLKYIECCLQNFPGFGVLGPEGDPISWIVMEQSCEMRMGYTVLKYRDKGYMKKISFHFIKYFIQKKMPFYFHVSRDEENLQALRSVGLQAAPCVWHQW</sequence>
<dbReference type="InParanoid" id="M3XMM6"/>
<protein>
    <recommendedName>
        <fullName evidence="3">Glycine N-acyltransferase-like protein</fullName>
        <ecNumber evidence="3">2.3.1.-</ecNumber>
    </recommendedName>
</protein>
<evidence type="ECO:0000256" key="1">
    <source>
        <dbReference type="ARBA" id="ARBA00022679"/>
    </source>
</evidence>
<dbReference type="Ensembl" id="ENSMPUT00000000331.1">
    <property type="protein sequence ID" value="ENSMPUP00000000326.1"/>
    <property type="gene ID" value="ENSMPUG00000000329.1"/>
</dbReference>
<dbReference type="GO" id="GO:0042758">
    <property type="term" value="P:long-chain fatty acid catabolic process"/>
    <property type="evidence" value="ECO:0007669"/>
    <property type="project" value="Ensembl"/>
</dbReference>
<evidence type="ECO:0000256" key="4">
    <source>
        <dbReference type="SAM" id="MobiDB-lite"/>
    </source>
</evidence>
<dbReference type="GO" id="GO:0047961">
    <property type="term" value="F:glycine N-acyltransferase activity"/>
    <property type="evidence" value="ECO:0007669"/>
    <property type="project" value="Ensembl"/>
</dbReference>
<dbReference type="GO" id="GO:0005783">
    <property type="term" value="C:endoplasmic reticulum"/>
    <property type="evidence" value="ECO:0007669"/>
    <property type="project" value="Ensembl"/>
</dbReference>